<reference evidence="2" key="2">
    <citation type="journal article" date="2016" name="Fungal Biol.">
        <title>Ochratoxin A production by Penicillium thymicola.</title>
        <authorList>
            <person name="Nguyen H.D.T."/>
            <person name="McMullin D.R."/>
            <person name="Ponomareva E."/>
            <person name="Riley R."/>
            <person name="Pomraning K.R."/>
            <person name="Baker S.E."/>
            <person name="Seifert K.A."/>
        </authorList>
    </citation>
    <scope>NUCLEOTIDE SEQUENCE</scope>
    <source>
        <strain evidence="2">DAOM 180753</strain>
    </source>
</reference>
<proteinExistence type="predicted"/>
<feature type="non-terminal residue" evidence="2">
    <location>
        <position position="1"/>
    </location>
</feature>
<dbReference type="Proteomes" id="UP001227192">
    <property type="component" value="Unassembled WGS sequence"/>
</dbReference>
<gene>
    <name evidence="2" type="ORF">VN97_g10995</name>
</gene>
<organism evidence="2 3">
    <name type="scientific">Penicillium thymicola</name>
    <dbReference type="NCBI Taxonomy" id="293382"/>
    <lineage>
        <taxon>Eukaryota</taxon>
        <taxon>Fungi</taxon>
        <taxon>Dikarya</taxon>
        <taxon>Ascomycota</taxon>
        <taxon>Pezizomycotina</taxon>
        <taxon>Eurotiomycetes</taxon>
        <taxon>Eurotiomycetidae</taxon>
        <taxon>Eurotiales</taxon>
        <taxon>Aspergillaceae</taxon>
        <taxon>Penicillium</taxon>
    </lineage>
</organism>
<reference evidence="2" key="1">
    <citation type="submission" date="2015-06" db="EMBL/GenBank/DDBJ databases">
        <authorList>
            <person name="Nguyen H."/>
        </authorList>
    </citation>
    <scope>NUCLEOTIDE SEQUENCE</scope>
    <source>
        <strain evidence="2">DAOM 180753</strain>
    </source>
</reference>
<sequence length="42" mass="4987">GGKGRIRRIKNKPSREQWSFRLQLTGQPIDVNTFGEHKQHRE</sequence>
<accession>A0AAI9T8U6</accession>
<feature type="compositionally biased region" description="Basic residues" evidence="1">
    <location>
        <begin position="1"/>
        <end position="12"/>
    </location>
</feature>
<protein>
    <submittedName>
        <fullName evidence="2">Uncharacterized protein</fullName>
    </submittedName>
</protein>
<dbReference type="EMBL" id="LACB01000560">
    <property type="protein sequence ID" value="KAJ9482436.1"/>
    <property type="molecule type" value="Genomic_DNA"/>
</dbReference>
<evidence type="ECO:0000313" key="3">
    <source>
        <dbReference type="Proteomes" id="UP001227192"/>
    </source>
</evidence>
<evidence type="ECO:0000256" key="1">
    <source>
        <dbReference type="SAM" id="MobiDB-lite"/>
    </source>
</evidence>
<keyword evidence="3" id="KW-1185">Reference proteome</keyword>
<feature type="region of interest" description="Disordered" evidence="1">
    <location>
        <begin position="1"/>
        <end position="23"/>
    </location>
</feature>
<evidence type="ECO:0000313" key="2">
    <source>
        <dbReference type="EMBL" id="KAJ9482436.1"/>
    </source>
</evidence>
<comment type="caution">
    <text evidence="2">The sequence shown here is derived from an EMBL/GenBank/DDBJ whole genome shotgun (WGS) entry which is preliminary data.</text>
</comment>
<name>A0AAI9T8U6_PENTH</name>
<dbReference type="AlphaFoldDB" id="A0AAI9T8U6"/>